<accession>A0A319CLQ9</accession>
<dbReference type="RefSeq" id="XP_025494217.1">
    <property type="nucleotide sequence ID" value="XM_025632226.1"/>
</dbReference>
<keyword evidence="2" id="KW-1185">Reference proteome</keyword>
<dbReference type="GeneID" id="37134967"/>
<dbReference type="AlphaFoldDB" id="A0A319CLQ9"/>
<evidence type="ECO:0000313" key="1">
    <source>
        <dbReference type="EMBL" id="PYH84017.1"/>
    </source>
</evidence>
<organism evidence="1 2">
    <name type="scientific">Aspergillus uvarum CBS 121591</name>
    <dbReference type="NCBI Taxonomy" id="1448315"/>
    <lineage>
        <taxon>Eukaryota</taxon>
        <taxon>Fungi</taxon>
        <taxon>Dikarya</taxon>
        <taxon>Ascomycota</taxon>
        <taxon>Pezizomycotina</taxon>
        <taxon>Eurotiomycetes</taxon>
        <taxon>Eurotiomycetidae</taxon>
        <taxon>Eurotiales</taxon>
        <taxon>Aspergillaceae</taxon>
        <taxon>Aspergillus</taxon>
        <taxon>Aspergillus subgen. Circumdati</taxon>
    </lineage>
</organism>
<gene>
    <name evidence="1" type="ORF">BO82DRAFT_30565</name>
</gene>
<reference evidence="1 2" key="1">
    <citation type="submission" date="2016-12" db="EMBL/GenBank/DDBJ databases">
        <title>The genomes of Aspergillus section Nigri reveals drivers in fungal speciation.</title>
        <authorList>
            <consortium name="DOE Joint Genome Institute"/>
            <person name="Vesth T.C."/>
            <person name="Nybo J."/>
            <person name="Theobald S."/>
            <person name="Brandl J."/>
            <person name="Frisvad J.C."/>
            <person name="Nielsen K.F."/>
            <person name="Lyhne E.K."/>
            <person name="Kogle M.E."/>
            <person name="Kuo A."/>
            <person name="Riley R."/>
            <person name="Clum A."/>
            <person name="Nolan M."/>
            <person name="Lipzen A."/>
            <person name="Salamov A."/>
            <person name="Henrissat B."/>
            <person name="Wiebenga A."/>
            <person name="De Vries R.P."/>
            <person name="Grigoriev I.V."/>
            <person name="Mortensen U.H."/>
            <person name="Andersen M.R."/>
            <person name="Baker S.E."/>
        </authorList>
    </citation>
    <scope>NUCLEOTIDE SEQUENCE [LARGE SCALE GENOMIC DNA]</scope>
    <source>
        <strain evidence="1 2">CBS 121591</strain>
    </source>
</reference>
<dbReference type="EMBL" id="KZ821686">
    <property type="protein sequence ID" value="PYH84017.1"/>
    <property type="molecule type" value="Genomic_DNA"/>
</dbReference>
<proteinExistence type="predicted"/>
<dbReference type="Proteomes" id="UP000248340">
    <property type="component" value="Unassembled WGS sequence"/>
</dbReference>
<name>A0A319CLQ9_9EURO</name>
<evidence type="ECO:0000313" key="2">
    <source>
        <dbReference type="Proteomes" id="UP000248340"/>
    </source>
</evidence>
<dbReference type="VEuPathDB" id="FungiDB:BO82DRAFT_30565"/>
<sequence>MSKHYKSEILRKLWECQLQLFFFFFFLLTETWGNLLCLDPIILKSGHWLISSTIPLLGRQMRVEQITSQNCLVFAAPAPSAVAGLLVRNRPSPDCP</sequence>
<protein>
    <submittedName>
        <fullName evidence="1">Uncharacterized protein</fullName>
    </submittedName>
</protein>